<sequence length="714" mass="79808">MDSRPHPVDRGADSPGTDRPGQGSASRSQSGLLSTGPNVSVEFLSQPVCFATCSVVCIVCTIIYIIKTRQGPQASASLAHCNGLACADPQRALDSLLDHSVRPCDDFHAHVCARWTKRRRDNGFLEESVLQYMARMRDVLIPDPPTDAVDEKVRDALETGSTLLSECLAHMATGQLDLDQEVTLLFRKLRLGQVLNATSSLEAMAVGSEVSFRYGLNGLVRLRPQRVEATAVLYALRGIPLLTAFPIKAVLTHYVKRIVRAVSRAQRFAELISPGVVSLDNRVYASYRRRESPYRKIANRKLHLEPPALVAVVTGSMERFVRRCNFSSVFLLVRDYSNVVSLLSFFQQDAAPEVLSWYVAVQLLTDLLQFDYVKRFELGSGSSSNETAALRTCFVSMSAALSPVWTLMSRHLMVVGGNSSNGRPDPVDALFQMVKKALKFRRNYLKDLRDDPTLRRLRESLDSVAFVSGAKLSDGVDNVAFRSSQPLPSGVGFLLDYISARAHVRRQSQFNPPDFAWDVSSMLEFKTRAFYLAEHDSIFVPTALQTRHVFHWENSTRLLNYGTLGAIVARELGKIFAPGAIHGGDFNSLWTPEAVRSYESHMSCYTSFEAQSTRSSGKTTEIQLELFLWLTSARVAYAALKEDFLTLSGRKAGWKSVQKEFFRRFCFTACDSWNKTALSSRQKCLWPLFDMPEFADAFDCSVESYMASRHRCHA</sequence>
<evidence type="ECO:0000313" key="1">
    <source>
        <dbReference type="EMBL" id="KAH7932661.1"/>
    </source>
</evidence>
<gene>
    <name evidence="1" type="ORF">HPB49_000525</name>
</gene>
<dbReference type="EMBL" id="CM023478">
    <property type="protein sequence ID" value="KAH7932661.1"/>
    <property type="molecule type" value="Genomic_DNA"/>
</dbReference>
<evidence type="ECO:0000313" key="2">
    <source>
        <dbReference type="Proteomes" id="UP000821865"/>
    </source>
</evidence>
<reference evidence="1" key="1">
    <citation type="submission" date="2020-05" db="EMBL/GenBank/DDBJ databases">
        <title>Large-scale comparative analyses of tick genomes elucidate their genetic diversity and vector capacities.</title>
        <authorList>
            <person name="Jia N."/>
            <person name="Wang J."/>
            <person name="Shi W."/>
            <person name="Du L."/>
            <person name="Sun Y."/>
            <person name="Zhan W."/>
            <person name="Jiang J."/>
            <person name="Wang Q."/>
            <person name="Zhang B."/>
            <person name="Ji P."/>
            <person name="Sakyi L.B."/>
            <person name="Cui X."/>
            <person name="Yuan T."/>
            <person name="Jiang B."/>
            <person name="Yang W."/>
            <person name="Lam T.T.-Y."/>
            <person name="Chang Q."/>
            <person name="Ding S."/>
            <person name="Wang X."/>
            <person name="Zhu J."/>
            <person name="Ruan X."/>
            <person name="Zhao L."/>
            <person name="Wei J."/>
            <person name="Que T."/>
            <person name="Du C."/>
            <person name="Cheng J."/>
            <person name="Dai P."/>
            <person name="Han X."/>
            <person name="Huang E."/>
            <person name="Gao Y."/>
            <person name="Liu J."/>
            <person name="Shao H."/>
            <person name="Ye R."/>
            <person name="Li L."/>
            <person name="Wei W."/>
            <person name="Wang X."/>
            <person name="Wang C."/>
            <person name="Yang T."/>
            <person name="Huo Q."/>
            <person name="Li W."/>
            <person name="Guo W."/>
            <person name="Chen H."/>
            <person name="Zhou L."/>
            <person name="Ni X."/>
            <person name="Tian J."/>
            <person name="Zhou Y."/>
            <person name="Sheng Y."/>
            <person name="Liu T."/>
            <person name="Pan Y."/>
            <person name="Xia L."/>
            <person name="Li J."/>
            <person name="Zhao F."/>
            <person name="Cao W."/>
        </authorList>
    </citation>
    <scope>NUCLEOTIDE SEQUENCE</scope>
    <source>
        <strain evidence="1">Dsil-2018</strain>
    </source>
</reference>
<name>A0ACB8C1W0_DERSI</name>
<protein>
    <submittedName>
        <fullName evidence="1">Uncharacterized protein</fullName>
    </submittedName>
</protein>
<accession>A0ACB8C1W0</accession>
<keyword evidence="2" id="KW-1185">Reference proteome</keyword>
<dbReference type="Proteomes" id="UP000821865">
    <property type="component" value="Chromosome 9"/>
</dbReference>
<proteinExistence type="predicted"/>
<comment type="caution">
    <text evidence="1">The sequence shown here is derived from an EMBL/GenBank/DDBJ whole genome shotgun (WGS) entry which is preliminary data.</text>
</comment>
<organism evidence="1 2">
    <name type="scientific">Dermacentor silvarum</name>
    <name type="common">Tick</name>
    <dbReference type="NCBI Taxonomy" id="543639"/>
    <lineage>
        <taxon>Eukaryota</taxon>
        <taxon>Metazoa</taxon>
        <taxon>Ecdysozoa</taxon>
        <taxon>Arthropoda</taxon>
        <taxon>Chelicerata</taxon>
        <taxon>Arachnida</taxon>
        <taxon>Acari</taxon>
        <taxon>Parasitiformes</taxon>
        <taxon>Ixodida</taxon>
        <taxon>Ixodoidea</taxon>
        <taxon>Ixodidae</taxon>
        <taxon>Rhipicephalinae</taxon>
        <taxon>Dermacentor</taxon>
    </lineage>
</organism>